<dbReference type="InterPro" id="IPR055385">
    <property type="entry name" value="GpJ_HDII-ins2"/>
</dbReference>
<dbReference type="Pfam" id="PF24801">
    <property type="entry name" value="FNIII-A_GpJ"/>
    <property type="match status" value="1"/>
</dbReference>
<proteinExistence type="predicted"/>
<dbReference type="Proteomes" id="UP001499988">
    <property type="component" value="Unassembled WGS sequence"/>
</dbReference>
<feature type="domain" description="Tip attachment protein J HDII-ins2" evidence="1">
    <location>
        <begin position="437"/>
        <end position="541"/>
    </location>
</feature>
<name>A0ABP9EJ79_9GAMM</name>
<evidence type="ECO:0000313" key="2">
    <source>
        <dbReference type="EMBL" id="GAA4879749.1"/>
    </source>
</evidence>
<evidence type="ECO:0000259" key="1">
    <source>
        <dbReference type="Pfam" id="PF24801"/>
    </source>
</evidence>
<dbReference type="NCBIfam" id="NF040662">
    <property type="entry name" value="attach_TipJ_rel"/>
    <property type="match status" value="1"/>
</dbReference>
<sequence length="1018" mass="112764">MTATVITYPNKLDKTQFEQERVAAGQTLTQLLAARVPSFRVMATPPILATLNGVPFSPSLWDVTVLQPGDRLELTVQPKGWEMLAYAIVAAVVAVGVSAAMAPSDNYNTTQPKGSPIYDVNAQGNQIRLMGVVPELFGTHGTFPSLICQPHRYFEGDAEYLLLMTLVSRGYLLLTQDDIQIGNTPISHYASDIDAEIFAPSADVSGHPAHRNVYTSPEIGATAGTSGIELEGAVAHITPPQVTFEGKRLTLYRDFDGDLEAWWPQEWELGQQLEISGTPGAAFISAGSANASTGWRRDWRNEENHLCYRSTDQSLHAYELGARLYYPIAGQVGQVLAKYTTDDGEATALYVVVIGDLDGNYIDDNRVDDDVRGGRIEFLGEDDGLYQVEAVTETDAEMARVDGTGTWDGFTHQGDHDSVTIDALDTLPGKPVGPFYTTPVNELTDTLHIDVRFPQGLGRLNDKGKILEHTVAIMLQWREDANSDWQDVPFERTEATRDQLGNTLTINLSSMCRPQVRAYRITEAADDTKIWDTIELVRLKSLLPTPLQYDDGTTLAVKIRGTNALAGTAENKLFCVPTRLLHVPFGDGWTGADYNDPTNMQPTNDIAPVLRYIAHEIGLSDINMGQEELLRLHNIWHGRGDFFDAQFDNADTFWAALERLLAVGYAKPTLELGQIIPVRDEPRTVFDHQYQPENMTGDGLKRNDRLFDMDEADGIEVEYFSRETWKSETVLCLLPGDVGAQPAKVKAFGVTDHQQAWRFGMRERRLARYIRTEYSWATEMDGFNSRYLNYVALADDVPGYAQTGQLLAWSPLPDGAWLRLDADLDWTEGETHWLALRKPDGRLSGPYQAVRLERPDEVEISGKLNFSPDLSGRQEPPLWMFGPGSRWCFPALVTKSKPSGTEKISMTARNYDARLYADDDCPGPLPGNDPVQGATVPAIGHGSEVTFVGLPGDVLDVAYFRPGDRVRLWLIGLTGGEYLITGIHQNLRQIHIIKPDGQAAGLVFTNRSMVITLLARGD</sequence>
<dbReference type="RefSeq" id="WP_345334457.1">
    <property type="nucleotide sequence ID" value="NZ_BAABJZ010000016.1"/>
</dbReference>
<dbReference type="EMBL" id="BAABJZ010000016">
    <property type="protein sequence ID" value="GAA4879749.1"/>
    <property type="molecule type" value="Genomic_DNA"/>
</dbReference>
<keyword evidence="3" id="KW-1185">Reference proteome</keyword>
<reference evidence="3" key="1">
    <citation type="journal article" date="2019" name="Int. J. Syst. Evol. Microbiol.">
        <title>The Global Catalogue of Microorganisms (GCM) 10K type strain sequencing project: providing services to taxonomists for standard genome sequencing and annotation.</title>
        <authorList>
            <consortium name="The Broad Institute Genomics Platform"/>
            <consortium name="The Broad Institute Genome Sequencing Center for Infectious Disease"/>
            <person name="Wu L."/>
            <person name="Ma J."/>
        </authorList>
    </citation>
    <scope>NUCLEOTIDE SEQUENCE [LARGE SCALE GENOMIC DNA]</scope>
    <source>
        <strain evidence="3">JCM 18401</strain>
    </source>
</reference>
<organism evidence="2 3">
    <name type="scientific">Ferrimonas pelagia</name>
    <dbReference type="NCBI Taxonomy" id="1177826"/>
    <lineage>
        <taxon>Bacteria</taxon>
        <taxon>Pseudomonadati</taxon>
        <taxon>Pseudomonadota</taxon>
        <taxon>Gammaproteobacteria</taxon>
        <taxon>Alteromonadales</taxon>
        <taxon>Ferrimonadaceae</taxon>
        <taxon>Ferrimonas</taxon>
    </lineage>
</organism>
<gene>
    <name evidence="2" type="ORF">GCM10023333_12310</name>
</gene>
<evidence type="ECO:0000313" key="3">
    <source>
        <dbReference type="Proteomes" id="UP001499988"/>
    </source>
</evidence>
<accession>A0ABP9EJ79</accession>
<protein>
    <recommendedName>
        <fullName evidence="1">Tip attachment protein J HDII-ins2 domain-containing protein</fullName>
    </recommendedName>
</protein>
<comment type="caution">
    <text evidence="2">The sequence shown here is derived from an EMBL/GenBank/DDBJ whole genome shotgun (WGS) entry which is preliminary data.</text>
</comment>